<organism evidence="9 10">
    <name type="scientific">Alkalispirochaeta sphaeroplastigenens</name>
    <dbReference type="NCBI Taxonomy" id="1187066"/>
    <lineage>
        <taxon>Bacteria</taxon>
        <taxon>Pseudomonadati</taxon>
        <taxon>Spirochaetota</taxon>
        <taxon>Spirochaetia</taxon>
        <taxon>Spirochaetales</taxon>
        <taxon>Spirochaetaceae</taxon>
        <taxon>Alkalispirochaeta</taxon>
    </lineage>
</organism>
<dbReference type="NCBIfam" id="NF001808">
    <property type="entry name" value="PRK00522.1"/>
    <property type="match status" value="1"/>
</dbReference>
<feature type="active site" description="Cysteine sulfenic acid (-SOH) intermediate" evidence="6">
    <location>
        <position position="60"/>
    </location>
</feature>
<sequence>MATITFKGTPTRTSGILPAPGTEAPDFRLTDEKLQDKGLGDFAGKKKILNIVPSLDTGVCAASARKFDKEMAKRPQAVCLTISRDLPFAATRFCKTEGVSNVVTLSDLRDRSFGRDYGCEILEGPFAGLLSRALVVLDEENRVIHCEQVPEISQEPDYARALRALG</sequence>
<dbReference type="InterPro" id="IPR013766">
    <property type="entry name" value="Thioredoxin_domain"/>
</dbReference>
<evidence type="ECO:0000256" key="6">
    <source>
        <dbReference type="HAMAP-Rule" id="MF_00269"/>
    </source>
</evidence>
<keyword evidence="10" id="KW-1185">Reference proteome</keyword>
<dbReference type="EC" id="1.11.1.24" evidence="6"/>
<dbReference type="SUPFAM" id="SSF52833">
    <property type="entry name" value="Thioredoxin-like"/>
    <property type="match status" value="1"/>
</dbReference>
<feature type="disulfide bond" description="Redox-active" evidence="6">
    <location>
        <begin position="60"/>
        <end position="94"/>
    </location>
</feature>
<dbReference type="PROSITE" id="PS51352">
    <property type="entry name" value="THIOREDOXIN_2"/>
    <property type="match status" value="1"/>
</dbReference>
<comment type="miscellaneous">
    <text evidence="6">The active site is a conserved redox-active cysteine residue, the peroxidatic cysteine (C(P)), which makes the nucleophilic attack on the peroxide substrate. The peroxide oxidizes the C(P)-SH to cysteine sulfenic acid (C(P)-SOH), which then reacts with another cysteine residue, the resolving cysteine (C(R)), to form a disulfide bridge. The disulfide is subsequently reduced by an appropriate electron donor to complete the catalytic cycle. In this atypical 2-Cys peroxiredoxin, C(R) is present in the same subunit to form an intramolecular disulfide. The disulfide is subsequently reduced by thioredoxin.</text>
</comment>
<feature type="region of interest" description="Disordered" evidence="7">
    <location>
        <begin position="1"/>
        <end position="21"/>
    </location>
</feature>
<evidence type="ECO:0000313" key="10">
    <source>
        <dbReference type="Proteomes" id="UP000237350"/>
    </source>
</evidence>
<dbReference type="EMBL" id="LPWH01000122">
    <property type="protein sequence ID" value="POQ98557.1"/>
    <property type="molecule type" value="Genomic_DNA"/>
</dbReference>
<comment type="similarity">
    <text evidence="6">Belongs to the peroxiredoxin family. Tpx subfamily.</text>
</comment>
<keyword evidence="1 6" id="KW-0575">Peroxidase</keyword>
<evidence type="ECO:0000259" key="8">
    <source>
        <dbReference type="PROSITE" id="PS51352"/>
    </source>
</evidence>
<dbReference type="PROSITE" id="PS01265">
    <property type="entry name" value="TPX"/>
    <property type="match status" value="1"/>
</dbReference>
<name>A0A2S4JG71_9SPIO</name>
<comment type="catalytic activity">
    <reaction evidence="6">
        <text>a hydroperoxide + [thioredoxin]-dithiol = an alcohol + [thioredoxin]-disulfide + H2O</text>
        <dbReference type="Rhea" id="RHEA:62620"/>
        <dbReference type="Rhea" id="RHEA-COMP:10698"/>
        <dbReference type="Rhea" id="RHEA-COMP:10700"/>
        <dbReference type="ChEBI" id="CHEBI:15377"/>
        <dbReference type="ChEBI" id="CHEBI:29950"/>
        <dbReference type="ChEBI" id="CHEBI:30879"/>
        <dbReference type="ChEBI" id="CHEBI:35924"/>
        <dbReference type="ChEBI" id="CHEBI:50058"/>
        <dbReference type="EC" id="1.11.1.24"/>
    </reaction>
</comment>
<keyword evidence="2 6" id="KW-0049">Antioxidant</keyword>
<feature type="compositionally biased region" description="Polar residues" evidence="7">
    <location>
        <begin position="1"/>
        <end position="14"/>
    </location>
</feature>
<evidence type="ECO:0000256" key="4">
    <source>
        <dbReference type="ARBA" id="ARBA00023157"/>
    </source>
</evidence>
<keyword evidence="4 6" id="KW-1015">Disulfide bond</keyword>
<dbReference type="CDD" id="cd03014">
    <property type="entry name" value="PRX_Atyp2cys"/>
    <property type="match status" value="1"/>
</dbReference>
<comment type="function">
    <text evidence="6">Thiol-specific peroxidase that catalyzes the reduction of hydrogen peroxide and organic hydroperoxides to water and alcohols, respectively. Plays a role in cell protection against oxidative stress by detoxifying peroxides.</text>
</comment>
<dbReference type="Gene3D" id="3.40.30.10">
    <property type="entry name" value="Glutaredoxin"/>
    <property type="match status" value="1"/>
</dbReference>
<keyword evidence="5 6" id="KW-0676">Redox-active center</keyword>
<feature type="domain" description="Thioredoxin" evidence="8">
    <location>
        <begin position="18"/>
        <end position="166"/>
    </location>
</feature>
<dbReference type="Pfam" id="PF08534">
    <property type="entry name" value="Redoxin"/>
    <property type="match status" value="1"/>
</dbReference>
<dbReference type="AlphaFoldDB" id="A0A2S4JG71"/>
<gene>
    <name evidence="6" type="primary">tpx</name>
    <name evidence="9" type="ORF">AU468_13315</name>
</gene>
<evidence type="ECO:0000256" key="2">
    <source>
        <dbReference type="ARBA" id="ARBA00022862"/>
    </source>
</evidence>
<dbReference type="InterPro" id="IPR050455">
    <property type="entry name" value="Tpx_Peroxidase_subfamily"/>
</dbReference>
<dbReference type="InterPro" id="IPR002065">
    <property type="entry name" value="TPX"/>
</dbReference>
<reference evidence="10" key="1">
    <citation type="submission" date="2015-12" db="EMBL/GenBank/DDBJ databases">
        <authorList>
            <person name="Lodha T.D."/>
            <person name="Chintalapati S."/>
            <person name="Chintalapati V.R."/>
            <person name="Sravanthi T."/>
        </authorList>
    </citation>
    <scope>NUCLEOTIDE SEQUENCE [LARGE SCALE GENOMIC DNA]</scope>
    <source>
        <strain evidence="10">JC133</strain>
    </source>
</reference>
<dbReference type="InterPro" id="IPR013740">
    <property type="entry name" value="Redoxin"/>
</dbReference>
<comment type="subunit">
    <text evidence="6">Homodimer.</text>
</comment>
<dbReference type="Proteomes" id="UP000237350">
    <property type="component" value="Unassembled WGS sequence"/>
</dbReference>
<evidence type="ECO:0000313" key="9">
    <source>
        <dbReference type="EMBL" id="POQ98557.1"/>
    </source>
</evidence>
<dbReference type="PANTHER" id="PTHR43110:SF1">
    <property type="entry name" value="THIOL PEROXIDASE"/>
    <property type="match status" value="1"/>
</dbReference>
<comment type="caution">
    <text evidence="9">The sequence shown here is derived from an EMBL/GenBank/DDBJ whole genome shotgun (WGS) entry which is preliminary data.</text>
</comment>
<dbReference type="OrthoDB" id="9781543at2"/>
<dbReference type="HAMAP" id="MF_00269">
    <property type="entry name" value="Tpx"/>
    <property type="match status" value="1"/>
</dbReference>
<dbReference type="InterPro" id="IPR018219">
    <property type="entry name" value="Tpx_CS"/>
</dbReference>
<dbReference type="InterPro" id="IPR036249">
    <property type="entry name" value="Thioredoxin-like_sf"/>
</dbReference>
<dbReference type="RefSeq" id="WP_103681152.1">
    <property type="nucleotide sequence ID" value="NZ_LPWH01000122.1"/>
</dbReference>
<dbReference type="GO" id="GO:0008379">
    <property type="term" value="F:thioredoxin peroxidase activity"/>
    <property type="evidence" value="ECO:0007669"/>
    <property type="project" value="UniProtKB-UniRule"/>
</dbReference>
<evidence type="ECO:0000256" key="7">
    <source>
        <dbReference type="SAM" id="MobiDB-lite"/>
    </source>
</evidence>
<accession>A0A2S4JG71</accession>
<evidence type="ECO:0000256" key="1">
    <source>
        <dbReference type="ARBA" id="ARBA00022559"/>
    </source>
</evidence>
<proteinExistence type="inferred from homology"/>
<dbReference type="PANTHER" id="PTHR43110">
    <property type="entry name" value="THIOL PEROXIDASE"/>
    <property type="match status" value="1"/>
</dbReference>
<evidence type="ECO:0000256" key="3">
    <source>
        <dbReference type="ARBA" id="ARBA00023002"/>
    </source>
</evidence>
<keyword evidence="3 6" id="KW-0560">Oxidoreductase</keyword>
<protein>
    <recommendedName>
        <fullName evidence="6">Thiol peroxidase</fullName>
        <shortName evidence="6">Tpx</shortName>
        <ecNumber evidence="6">1.11.1.24</ecNumber>
    </recommendedName>
    <alternativeName>
        <fullName evidence="6">Peroxiredoxin tpx</fullName>
        <shortName evidence="6">Prx</shortName>
    </alternativeName>
    <alternativeName>
        <fullName evidence="6">Thioredoxin peroxidase</fullName>
    </alternativeName>
    <alternativeName>
        <fullName evidence="6">Thioredoxin-dependent peroxiredoxin</fullName>
    </alternativeName>
</protein>
<evidence type="ECO:0000256" key="5">
    <source>
        <dbReference type="ARBA" id="ARBA00023284"/>
    </source>
</evidence>